<dbReference type="CDD" id="cd06158">
    <property type="entry name" value="S2P-M50_like_1"/>
    <property type="match status" value="1"/>
</dbReference>
<dbReference type="EMBL" id="PFSC01000055">
    <property type="protein sequence ID" value="PJC33059.1"/>
    <property type="molecule type" value="Genomic_DNA"/>
</dbReference>
<keyword evidence="6 13" id="KW-0812">Transmembrane</keyword>
<dbReference type="GO" id="GO:0046872">
    <property type="term" value="F:metal ion binding"/>
    <property type="evidence" value="ECO:0007669"/>
    <property type="project" value="UniProtKB-KW"/>
</dbReference>
<keyword evidence="7" id="KW-0479">Metal-binding</keyword>
<comment type="cofactor">
    <cofactor evidence="1">
        <name>Zn(2+)</name>
        <dbReference type="ChEBI" id="CHEBI:29105"/>
    </cofactor>
</comment>
<keyword evidence="5 15" id="KW-0645">Protease</keyword>
<evidence type="ECO:0000256" key="1">
    <source>
        <dbReference type="ARBA" id="ARBA00001947"/>
    </source>
</evidence>
<dbReference type="GO" id="GO:0005886">
    <property type="term" value="C:plasma membrane"/>
    <property type="evidence" value="ECO:0007669"/>
    <property type="project" value="UniProtKB-SubCell"/>
</dbReference>
<dbReference type="GO" id="GO:0006508">
    <property type="term" value="P:proteolysis"/>
    <property type="evidence" value="ECO:0007669"/>
    <property type="project" value="UniProtKB-KW"/>
</dbReference>
<dbReference type="AlphaFoldDB" id="A0A2M8F187"/>
<evidence type="ECO:0000256" key="7">
    <source>
        <dbReference type="ARBA" id="ARBA00022723"/>
    </source>
</evidence>
<dbReference type="InterPro" id="IPR052348">
    <property type="entry name" value="Metallopeptidase_M50B"/>
</dbReference>
<keyword evidence="11" id="KW-0482">Metalloprotease</keyword>
<dbReference type="InterPro" id="IPR044537">
    <property type="entry name" value="Rip2-like"/>
</dbReference>
<evidence type="ECO:0000256" key="2">
    <source>
        <dbReference type="ARBA" id="ARBA00004651"/>
    </source>
</evidence>
<dbReference type="PANTHER" id="PTHR35864">
    <property type="entry name" value="ZINC METALLOPROTEASE MJ0611-RELATED"/>
    <property type="match status" value="1"/>
</dbReference>
<accession>A0A2M8F187</accession>
<evidence type="ECO:0000259" key="14">
    <source>
        <dbReference type="Pfam" id="PF02163"/>
    </source>
</evidence>
<comment type="similarity">
    <text evidence="3">Belongs to the peptidase M50B family.</text>
</comment>
<dbReference type="GO" id="GO:0008237">
    <property type="term" value="F:metallopeptidase activity"/>
    <property type="evidence" value="ECO:0007669"/>
    <property type="project" value="UniProtKB-KW"/>
</dbReference>
<name>A0A2M8F187_9BACT</name>
<protein>
    <submittedName>
        <fullName evidence="15">Site-2 protease family protein</fullName>
    </submittedName>
</protein>
<sequence>MIFTLFSNPILFLLLAVSIVVAITVHEFAHAKMAEYLGDPTASLQGRVTLNPMAHLDLYGTIFLLLVGFGWGKPVQFDPFNLDNPRRDGALISFAGPASNFIIAILCAILAQLFIFLGISALTTIGLLILSPMIMMNVMLGVFNLLPVHPLDGFKIVGGILSEDHAREWYQLERYGMLFLLMLIIPFGGQSMLHSILDPILGFLYGILLPSSISTFI</sequence>
<evidence type="ECO:0000256" key="4">
    <source>
        <dbReference type="ARBA" id="ARBA00022475"/>
    </source>
</evidence>
<feature type="transmembrane region" description="Helical" evidence="13">
    <location>
        <begin position="53"/>
        <end position="71"/>
    </location>
</feature>
<evidence type="ECO:0000256" key="11">
    <source>
        <dbReference type="ARBA" id="ARBA00023049"/>
    </source>
</evidence>
<feature type="transmembrane region" description="Helical" evidence="13">
    <location>
        <begin position="175"/>
        <end position="193"/>
    </location>
</feature>
<evidence type="ECO:0000256" key="3">
    <source>
        <dbReference type="ARBA" id="ARBA00007931"/>
    </source>
</evidence>
<reference evidence="16" key="1">
    <citation type="submission" date="2017-09" db="EMBL/GenBank/DDBJ databases">
        <title>Depth-based differentiation of microbial function through sediment-hosted aquifers and enrichment of novel symbionts in the deep terrestrial subsurface.</title>
        <authorList>
            <person name="Probst A.J."/>
            <person name="Ladd B."/>
            <person name="Jarett J.K."/>
            <person name="Geller-Mcgrath D.E."/>
            <person name="Sieber C.M.K."/>
            <person name="Emerson J.B."/>
            <person name="Anantharaman K."/>
            <person name="Thomas B.C."/>
            <person name="Malmstrom R."/>
            <person name="Stieglmeier M."/>
            <person name="Klingl A."/>
            <person name="Woyke T."/>
            <person name="Ryan C.M."/>
            <person name="Banfield J.F."/>
        </authorList>
    </citation>
    <scope>NUCLEOTIDE SEQUENCE [LARGE SCALE GENOMIC DNA]</scope>
</reference>
<keyword evidence="4" id="KW-1003">Cell membrane</keyword>
<keyword evidence="9" id="KW-0862">Zinc</keyword>
<keyword evidence="12 13" id="KW-0472">Membrane</keyword>
<dbReference type="Pfam" id="PF02163">
    <property type="entry name" value="Peptidase_M50"/>
    <property type="match status" value="2"/>
</dbReference>
<keyword evidence="10 13" id="KW-1133">Transmembrane helix</keyword>
<dbReference type="PANTHER" id="PTHR35864:SF1">
    <property type="entry name" value="ZINC METALLOPROTEASE YWHC-RELATED"/>
    <property type="match status" value="1"/>
</dbReference>
<keyword evidence="8" id="KW-0378">Hydrolase</keyword>
<evidence type="ECO:0000313" key="15">
    <source>
        <dbReference type="EMBL" id="PJC33059.1"/>
    </source>
</evidence>
<proteinExistence type="inferred from homology"/>
<evidence type="ECO:0000313" key="16">
    <source>
        <dbReference type="Proteomes" id="UP000231383"/>
    </source>
</evidence>
<feature type="domain" description="Peptidase M50" evidence="14">
    <location>
        <begin position="129"/>
        <end position="166"/>
    </location>
</feature>
<evidence type="ECO:0000256" key="9">
    <source>
        <dbReference type="ARBA" id="ARBA00022833"/>
    </source>
</evidence>
<gene>
    <name evidence="15" type="ORF">CO051_02130</name>
</gene>
<evidence type="ECO:0000256" key="8">
    <source>
        <dbReference type="ARBA" id="ARBA00022801"/>
    </source>
</evidence>
<evidence type="ECO:0000256" key="13">
    <source>
        <dbReference type="SAM" id="Phobius"/>
    </source>
</evidence>
<feature type="domain" description="Peptidase M50" evidence="14">
    <location>
        <begin position="15"/>
        <end position="111"/>
    </location>
</feature>
<organism evidence="15 16">
    <name type="scientific">Candidatus Roizmanbacteria bacterium CG_4_9_14_0_2_um_filter_39_13</name>
    <dbReference type="NCBI Taxonomy" id="1974839"/>
    <lineage>
        <taxon>Bacteria</taxon>
        <taxon>Candidatus Roizmaniibacteriota</taxon>
    </lineage>
</organism>
<evidence type="ECO:0000256" key="10">
    <source>
        <dbReference type="ARBA" id="ARBA00022989"/>
    </source>
</evidence>
<dbReference type="Proteomes" id="UP000231383">
    <property type="component" value="Unassembled WGS sequence"/>
</dbReference>
<dbReference type="InterPro" id="IPR008915">
    <property type="entry name" value="Peptidase_M50"/>
</dbReference>
<evidence type="ECO:0000256" key="5">
    <source>
        <dbReference type="ARBA" id="ARBA00022670"/>
    </source>
</evidence>
<comment type="caution">
    <text evidence="15">The sequence shown here is derived from an EMBL/GenBank/DDBJ whole genome shotgun (WGS) entry which is preliminary data.</text>
</comment>
<evidence type="ECO:0000256" key="12">
    <source>
        <dbReference type="ARBA" id="ARBA00023136"/>
    </source>
</evidence>
<comment type="subcellular location">
    <subcellularLocation>
        <location evidence="2">Cell membrane</location>
        <topology evidence="2">Multi-pass membrane protein</topology>
    </subcellularLocation>
</comment>
<evidence type="ECO:0000256" key="6">
    <source>
        <dbReference type="ARBA" id="ARBA00022692"/>
    </source>
</evidence>
<feature type="transmembrane region" description="Helical" evidence="13">
    <location>
        <begin position="125"/>
        <end position="146"/>
    </location>
</feature>
<feature type="transmembrane region" description="Helical" evidence="13">
    <location>
        <begin position="91"/>
        <end position="119"/>
    </location>
</feature>